<evidence type="ECO:0000313" key="2">
    <source>
        <dbReference type="EMBL" id="CAB4580397.1"/>
    </source>
</evidence>
<dbReference type="EMBL" id="CAEZTM010000089">
    <property type="protein sequence ID" value="CAB4580397.1"/>
    <property type="molecule type" value="Genomic_DNA"/>
</dbReference>
<gene>
    <name evidence="2" type="ORF">UFOPK1684_01359</name>
    <name evidence="3" type="ORF">UFOPK2158_00106</name>
</gene>
<feature type="region of interest" description="Disordered" evidence="1">
    <location>
        <begin position="1"/>
        <end position="23"/>
    </location>
</feature>
<dbReference type="AlphaFoldDB" id="A0A6J6EWN8"/>
<accession>A0A6J6EWN8</accession>
<protein>
    <submittedName>
        <fullName evidence="2">Unannotated protein</fullName>
    </submittedName>
</protein>
<evidence type="ECO:0000313" key="3">
    <source>
        <dbReference type="EMBL" id="CAB4634737.1"/>
    </source>
</evidence>
<dbReference type="EMBL" id="CAEZVY010000006">
    <property type="protein sequence ID" value="CAB4634737.1"/>
    <property type="molecule type" value="Genomic_DNA"/>
</dbReference>
<sequence>MAEEKKNTSAFTDKEREAMRERAREAREFKKLSGDEQVARKIAEMAHADQKLANAIHTLVMGLSPKITTRTWYGMPAYYVNDKIVCFFQAGSKFESRYSTFGFQDAANLDDGSFWPTSFAVTEINDAVKKEITRLVTRAIS</sequence>
<organism evidence="2">
    <name type="scientific">freshwater metagenome</name>
    <dbReference type="NCBI Taxonomy" id="449393"/>
    <lineage>
        <taxon>unclassified sequences</taxon>
        <taxon>metagenomes</taxon>
        <taxon>ecological metagenomes</taxon>
    </lineage>
</organism>
<evidence type="ECO:0000256" key="1">
    <source>
        <dbReference type="SAM" id="MobiDB-lite"/>
    </source>
</evidence>
<proteinExistence type="predicted"/>
<name>A0A6J6EWN8_9ZZZZ</name>
<dbReference type="SUPFAM" id="SSF159888">
    <property type="entry name" value="YdhG-like"/>
    <property type="match status" value="1"/>
</dbReference>
<reference evidence="2" key="1">
    <citation type="submission" date="2020-05" db="EMBL/GenBank/DDBJ databases">
        <authorList>
            <person name="Chiriac C."/>
            <person name="Salcher M."/>
            <person name="Ghai R."/>
            <person name="Kavagutti S V."/>
        </authorList>
    </citation>
    <scope>NUCLEOTIDE SEQUENCE</scope>
</reference>